<dbReference type="PATRIC" id="fig|1226633.4.peg.91"/>
<dbReference type="Gene3D" id="3.30.1240.10">
    <property type="match status" value="1"/>
</dbReference>
<dbReference type="CDD" id="cd07518">
    <property type="entry name" value="HAD_YbiV-Like"/>
    <property type="match status" value="1"/>
</dbReference>
<dbReference type="SFLD" id="SFLDS00003">
    <property type="entry name" value="Haloacid_Dehalogenase"/>
    <property type="match status" value="1"/>
</dbReference>
<dbReference type="OrthoDB" id="9781413at2"/>
<dbReference type="GO" id="GO:0005829">
    <property type="term" value="C:cytosol"/>
    <property type="evidence" value="ECO:0007669"/>
    <property type="project" value="TreeGrafter"/>
</dbReference>
<evidence type="ECO:0000313" key="1">
    <source>
        <dbReference type="EMBL" id="KID50298.1"/>
    </source>
</evidence>
<accession>A0A017H1T8</accession>
<comment type="caution">
    <text evidence="1">The sequence shown here is derived from an EMBL/GenBank/DDBJ whole genome shotgun (WGS) entry which is preliminary data.</text>
</comment>
<gene>
    <name evidence="1" type="ORF">C095_00500</name>
</gene>
<dbReference type="RefSeq" id="WP_005963656.1">
    <property type="nucleotide sequence ID" value="NZ_AOJP01000018.1"/>
</dbReference>
<dbReference type="GeneID" id="75076458"/>
<sequence length="261" mass="30354">MIKLIASDMDGTLLNEQGKIPLRFWEIEKKLVQNHILFCAASGRQYSNLEFLFSSIKNNTIFMAENGALVIFQNKILFENPMSKKDLFEWRKIASSLENVMLVFCGKQSAYIEKTDNQAFLTEIRKYYHKLEMVNSLEEIQENMLKLAICDLNGSEKNSYLQYKKFEHEYQVVVSGGIWLDIMSKSTNKGAALEKIKEFFQIQEDELLIFGDYLNDYEMMSCGKYSFAMENAHPKLKEKANYITKSNKEEGVLVTIEKFIK</sequence>
<dbReference type="Gene3D" id="3.40.50.1000">
    <property type="entry name" value="HAD superfamily/HAD-like"/>
    <property type="match status" value="1"/>
</dbReference>
<name>A0A017H1T8_9FUSO</name>
<dbReference type="SFLD" id="SFLDG01140">
    <property type="entry name" value="C2.B:_Phosphomannomutase_and_P"/>
    <property type="match status" value="1"/>
</dbReference>
<dbReference type="NCBIfam" id="TIGR00099">
    <property type="entry name" value="Cof-subfamily"/>
    <property type="match status" value="1"/>
</dbReference>
<dbReference type="InterPro" id="IPR006379">
    <property type="entry name" value="HAD-SF_hydro_IIB"/>
</dbReference>
<proteinExistence type="predicted"/>
<dbReference type="InterPro" id="IPR023214">
    <property type="entry name" value="HAD_sf"/>
</dbReference>
<dbReference type="AlphaFoldDB" id="A0A017H1T8"/>
<dbReference type="InterPro" id="IPR036412">
    <property type="entry name" value="HAD-like_sf"/>
</dbReference>
<dbReference type="Pfam" id="PF08282">
    <property type="entry name" value="Hydrolase_3"/>
    <property type="match status" value="1"/>
</dbReference>
<dbReference type="GO" id="GO:0016791">
    <property type="term" value="F:phosphatase activity"/>
    <property type="evidence" value="ECO:0007669"/>
    <property type="project" value="UniProtKB-ARBA"/>
</dbReference>
<dbReference type="EMBL" id="AUZI01000006">
    <property type="protein sequence ID" value="KID50298.1"/>
    <property type="molecule type" value="Genomic_DNA"/>
</dbReference>
<dbReference type="PROSITE" id="PS01228">
    <property type="entry name" value="COF_1"/>
    <property type="match status" value="1"/>
</dbReference>
<evidence type="ECO:0000313" key="2">
    <source>
        <dbReference type="Proteomes" id="UP000031184"/>
    </source>
</evidence>
<organism evidence="1 2">
    <name type="scientific">Fusobacterium necrophorum subsp. funduliforme B35</name>
    <dbReference type="NCBI Taxonomy" id="1226633"/>
    <lineage>
        <taxon>Bacteria</taxon>
        <taxon>Fusobacteriati</taxon>
        <taxon>Fusobacteriota</taxon>
        <taxon>Fusobacteriia</taxon>
        <taxon>Fusobacteriales</taxon>
        <taxon>Fusobacteriaceae</taxon>
        <taxon>Fusobacterium</taxon>
    </lineage>
</organism>
<dbReference type="Proteomes" id="UP000031184">
    <property type="component" value="Unassembled WGS sequence"/>
</dbReference>
<dbReference type="SUPFAM" id="SSF56784">
    <property type="entry name" value="HAD-like"/>
    <property type="match status" value="1"/>
</dbReference>
<dbReference type="InterPro" id="IPR000150">
    <property type="entry name" value="Cof"/>
</dbReference>
<dbReference type="PANTHER" id="PTHR10000">
    <property type="entry name" value="PHOSPHOSERINE PHOSPHATASE"/>
    <property type="match status" value="1"/>
</dbReference>
<dbReference type="NCBIfam" id="TIGR01484">
    <property type="entry name" value="HAD-SF-IIB"/>
    <property type="match status" value="1"/>
</dbReference>
<dbReference type="PANTHER" id="PTHR10000:SF8">
    <property type="entry name" value="HAD SUPERFAMILY HYDROLASE-LIKE, TYPE 3"/>
    <property type="match status" value="1"/>
</dbReference>
<reference evidence="1 2" key="1">
    <citation type="submission" date="2013-08" db="EMBL/GenBank/DDBJ databases">
        <title>An opportunistic ruminal bacterium that causes liver abscesses in cattle.</title>
        <authorList>
            <person name="Benahmed F.H."/>
            <person name="Rasmussen M."/>
            <person name="Harbottle H."/>
            <person name="Soppet D."/>
            <person name="Nagaraja T.G."/>
            <person name="Davidson M."/>
        </authorList>
    </citation>
    <scope>NUCLEOTIDE SEQUENCE [LARGE SCALE GENOMIC DNA]</scope>
    <source>
        <strain evidence="1 2">B35</strain>
    </source>
</reference>
<dbReference type="GO" id="GO:0000287">
    <property type="term" value="F:magnesium ion binding"/>
    <property type="evidence" value="ECO:0007669"/>
    <property type="project" value="TreeGrafter"/>
</dbReference>
<protein>
    <submittedName>
        <fullName evidence="1">HAD family hydrolase</fullName>
    </submittedName>
</protein>
<keyword evidence="1" id="KW-0378">Hydrolase</keyword>